<evidence type="ECO:0000313" key="2">
    <source>
        <dbReference type="EMBL" id="QPJ61463.1"/>
    </source>
</evidence>
<evidence type="ECO:0000256" key="1">
    <source>
        <dbReference type="SAM" id="MobiDB-lite"/>
    </source>
</evidence>
<protein>
    <submittedName>
        <fullName evidence="2">Uncharacterized protein</fullName>
    </submittedName>
</protein>
<dbReference type="EMBL" id="CP048685">
    <property type="protein sequence ID" value="QPJ61463.1"/>
    <property type="molecule type" value="Genomic_DNA"/>
</dbReference>
<accession>A0A7T0BV77</accession>
<feature type="region of interest" description="Disordered" evidence="1">
    <location>
        <begin position="45"/>
        <end position="75"/>
    </location>
</feature>
<gene>
    <name evidence="2" type="ORF">G3M70_06005</name>
</gene>
<evidence type="ECO:0000313" key="3">
    <source>
        <dbReference type="Proteomes" id="UP000594688"/>
    </source>
</evidence>
<reference evidence="2 3" key="1">
    <citation type="submission" date="2020-02" db="EMBL/GenBank/DDBJ databases">
        <title>Genomic and physiological characterization of two novel Nitrospinaceae genera.</title>
        <authorList>
            <person name="Mueller A.J."/>
            <person name="Jung M.-Y."/>
            <person name="Strachan C.R."/>
            <person name="Herbold C.W."/>
            <person name="Kirkegaard R.H."/>
            <person name="Daims H."/>
        </authorList>
    </citation>
    <scope>NUCLEOTIDE SEQUENCE [LARGE SCALE GENOMIC DNA]</scope>
    <source>
        <strain evidence="2">EB</strain>
    </source>
</reference>
<dbReference type="KEGG" id="nli:G3M70_06005"/>
<proteinExistence type="predicted"/>
<dbReference type="Proteomes" id="UP000594688">
    <property type="component" value="Chromosome"/>
</dbReference>
<dbReference type="AlphaFoldDB" id="A0A7T0BV77"/>
<name>A0A7T0BV77_9BACT</name>
<sequence length="75" mass="8363">MKVEMKTTQYACPEGHTVVRYSQGQQVDLPDLLAKLFIKEGWAHRVSKRQTKAQGAAPENKSRKGNPSERGIHGS</sequence>
<organism evidence="2 3">
    <name type="scientific">Candidatus Nitronauta litoralis</name>
    <dbReference type="NCBI Taxonomy" id="2705533"/>
    <lineage>
        <taxon>Bacteria</taxon>
        <taxon>Pseudomonadati</taxon>
        <taxon>Nitrospinota/Tectimicrobiota group</taxon>
        <taxon>Nitrospinota</taxon>
        <taxon>Nitrospinia</taxon>
        <taxon>Nitrospinales</taxon>
        <taxon>Nitrospinaceae</taxon>
        <taxon>Candidatus Nitronauta</taxon>
    </lineage>
</organism>
<feature type="compositionally biased region" description="Basic and acidic residues" evidence="1">
    <location>
        <begin position="60"/>
        <end position="75"/>
    </location>
</feature>